<protein>
    <recommendedName>
        <fullName evidence="6">DUF3298 domain-containing protein</fullName>
    </recommendedName>
</protein>
<keyword evidence="5" id="KW-1185">Reference proteome</keyword>
<dbReference type="InterPro" id="IPR037126">
    <property type="entry name" value="PdaC/RsiV-like_sf"/>
</dbReference>
<dbReference type="Pfam" id="PF11738">
    <property type="entry name" value="DUF3298"/>
    <property type="match status" value="1"/>
</dbReference>
<sequence length="231" mass="26964">MNSNQKNIKHICYCLIIVFALIIMNLSTIYATELTPKIELLKQYHFESVETSSSVTIPHIIGLDNPQIEEEINQLITQSIQQYLNQFKESNNTYTNINDPLIKKWIVDINYQVYFIDSSLASFSINATQIKASSYLQKTFFNIDLKTARQLTVEDFLGKKYSQIIQTEIQKQIKENKKNLEYSYFDDVIQNLNIQKEQPFYINQQNQVVVVFNEFDIAPGYMGMPEFIIPT</sequence>
<dbReference type="Pfam" id="PF13739">
    <property type="entry name" value="PdaC"/>
    <property type="match status" value="1"/>
</dbReference>
<reference evidence="4 5" key="1">
    <citation type="submission" date="2010-12" db="EMBL/GenBank/DDBJ databases">
        <title>The Genome Sequence of Coprobacillus sp. strain 29_1.</title>
        <authorList>
            <consortium name="The Broad Institute Genome Sequencing Platform"/>
            <person name="Earl A."/>
            <person name="Ward D."/>
            <person name="Feldgarden M."/>
            <person name="Gevers D."/>
            <person name="Daigneault M."/>
            <person name="Sibley C.D."/>
            <person name="White A."/>
            <person name="Strauss J."/>
            <person name="Allen-Vercoe E."/>
            <person name="Young S.K."/>
            <person name="Zeng Q."/>
            <person name="Gargeya S."/>
            <person name="Fitzgerald M."/>
            <person name="Haas B."/>
            <person name="Abouelleil A."/>
            <person name="Alvarado L."/>
            <person name="Arachchi H.M."/>
            <person name="Berlin A."/>
            <person name="Brown A."/>
            <person name="Chapman S.B."/>
            <person name="Chen Z."/>
            <person name="Dunbar C."/>
            <person name="Freedman E."/>
            <person name="Gearin G."/>
            <person name="Gellesch M."/>
            <person name="Goldberg J."/>
            <person name="Griggs A."/>
            <person name="Gujja S."/>
            <person name="Heilman E."/>
            <person name="Heiman D."/>
            <person name="Howarth C."/>
            <person name="Larson L."/>
            <person name="Lui A."/>
            <person name="MacDonald P.J.P."/>
            <person name="Mehta T."/>
            <person name="Montmayeur A."/>
            <person name="Murphy C."/>
            <person name="Neiman D."/>
            <person name="Pearson M."/>
            <person name="Priest M."/>
            <person name="Roberts A."/>
            <person name="Saif S."/>
            <person name="Shea T."/>
            <person name="Shenoy N."/>
            <person name="Sisk P."/>
            <person name="Stolte C."/>
            <person name="Sykes S."/>
            <person name="White J."/>
            <person name="Yandava C."/>
            <person name="Nusbaum C."/>
            <person name="Birren B."/>
        </authorList>
    </citation>
    <scope>NUCLEOTIDE SEQUENCE [LARGE SCALE GENOMIC DNA]</scope>
    <source>
        <strain evidence="4 5">29_1</strain>
    </source>
</reference>
<comment type="caution">
    <text evidence="4">The sequence shown here is derived from an EMBL/GenBank/DDBJ whole genome shotgun (WGS) entry which is preliminary data.</text>
</comment>
<keyword evidence="1" id="KW-1133">Transmembrane helix</keyword>
<dbReference type="STRING" id="100884.GCA_000269565_00497"/>
<evidence type="ECO:0008006" key="6">
    <source>
        <dbReference type="Google" id="ProtNLM"/>
    </source>
</evidence>
<gene>
    <name evidence="4" type="ORF">HMPREF9488_02834</name>
</gene>
<dbReference type="RefSeq" id="WP_008789921.1">
    <property type="nucleotide sequence ID" value="NZ_AKCB01000001.1"/>
</dbReference>
<dbReference type="AlphaFoldDB" id="E7GDJ1"/>
<feature type="domain" description="DUF3298" evidence="2">
    <location>
        <begin position="157"/>
        <end position="230"/>
    </location>
</feature>
<evidence type="ECO:0000259" key="3">
    <source>
        <dbReference type="Pfam" id="PF13739"/>
    </source>
</evidence>
<evidence type="ECO:0000313" key="5">
    <source>
        <dbReference type="Proteomes" id="UP000003157"/>
    </source>
</evidence>
<dbReference type="EMBL" id="ADKX01000041">
    <property type="protein sequence ID" value="EFW04042.1"/>
    <property type="molecule type" value="Genomic_DNA"/>
</dbReference>
<name>E7GDJ1_9FIRM</name>
<evidence type="ECO:0000313" key="4">
    <source>
        <dbReference type="EMBL" id="EFW04042.1"/>
    </source>
</evidence>
<evidence type="ECO:0000259" key="2">
    <source>
        <dbReference type="Pfam" id="PF11738"/>
    </source>
</evidence>
<feature type="domain" description="Deacetylase PdaC" evidence="3">
    <location>
        <begin position="50"/>
        <end position="128"/>
    </location>
</feature>
<keyword evidence="1" id="KW-0472">Membrane</keyword>
<dbReference type="Gene3D" id="3.30.565.40">
    <property type="entry name" value="Fervidobacterium nodosum Rt17-B1 like"/>
    <property type="match status" value="1"/>
</dbReference>
<dbReference type="InterPro" id="IPR021729">
    <property type="entry name" value="DUF3298"/>
</dbReference>
<feature type="transmembrane region" description="Helical" evidence="1">
    <location>
        <begin position="12"/>
        <end position="31"/>
    </location>
</feature>
<dbReference type="Proteomes" id="UP000003157">
    <property type="component" value="Unassembled WGS sequence"/>
</dbReference>
<dbReference type="Gene3D" id="3.90.640.20">
    <property type="entry name" value="Heat-shock cognate protein, ATPase"/>
    <property type="match status" value="1"/>
</dbReference>
<dbReference type="InterPro" id="IPR025303">
    <property type="entry name" value="PdaC"/>
</dbReference>
<proteinExistence type="predicted"/>
<dbReference type="GeneID" id="78228404"/>
<accession>E7GDJ1</accession>
<organism evidence="4 5">
    <name type="scientific">Coprobacillus cateniformis</name>
    <dbReference type="NCBI Taxonomy" id="100884"/>
    <lineage>
        <taxon>Bacteria</taxon>
        <taxon>Bacillati</taxon>
        <taxon>Bacillota</taxon>
        <taxon>Erysipelotrichia</taxon>
        <taxon>Erysipelotrichales</taxon>
        <taxon>Coprobacillaceae</taxon>
        <taxon>Coprobacillus</taxon>
    </lineage>
</organism>
<keyword evidence="1" id="KW-0812">Transmembrane</keyword>
<dbReference type="HOGENOM" id="CLU_049430_1_0_9"/>
<dbReference type="OrthoDB" id="4990at2"/>
<dbReference type="eggNOG" id="ENOG50322N8">
    <property type="taxonomic scope" value="Bacteria"/>
</dbReference>
<evidence type="ECO:0000256" key="1">
    <source>
        <dbReference type="SAM" id="Phobius"/>
    </source>
</evidence>